<name>Q9LQE1_ARATH</name>
<dbReference type="AlphaFoldDB" id="Q9LQE1"/>
<dbReference type="PANTHER" id="PTHR47253">
    <property type="match status" value="1"/>
</dbReference>
<dbReference type="InterPro" id="IPR005801">
    <property type="entry name" value="ADC_synthase"/>
</dbReference>
<proteinExistence type="predicted"/>
<dbReference type="ExpressionAtlas" id="Q9LQE1">
    <property type="expression patterns" value="baseline and differential"/>
</dbReference>
<dbReference type="Gene3D" id="3.60.120.10">
    <property type="entry name" value="Anthranilate synthase"/>
    <property type="match status" value="1"/>
</dbReference>
<protein>
    <submittedName>
        <fullName evidence="1">F15O4.44</fullName>
    </submittedName>
</protein>
<reference key="2">
    <citation type="journal article" date="2000" name="Nature">
        <title>Sequence and analysis of chromosome 1 of the plant Arabidopsis thaliana.</title>
        <authorList>
            <person name="Theologis A."/>
            <person name="Ecker J.R."/>
            <person name="Palm C.J."/>
            <person name="Federspiel N.A."/>
            <person name="Kaul S."/>
            <person name="White O."/>
            <person name="Alonso J."/>
            <person name="Altafi H."/>
            <person name="Araujo R."/>
            <person name="Bowman C.L."/>
            <person name="Brooks S.Y."/>
            <person name="Buehler E."/>
            <person name="Chan A."/>
            <person name="Chao Q."/>
            <person name="Chen H."/>
            <person name="Cheuk R.F."/>
            <person name="Chin C.W."/>
            <person name="Chung M.K."/>
            <person name="Conn L."/>
            <person name="Conway A.B."/>
            <person name="Conway A.R."/>
            <person name="Creasy T.H."/>
            <person name="Dewar K."/>
            <person name="Dunn P."/>
            <person name="Etgu P."/>
            <person name="Feldblyum T.V."/>
            <person name="Feng J."/>
            <person name="Fong B."/>
            <person name="Fujii C.Y."/>
            <person name="Gill J.E."/>
            <person name="Goldsmith A.D."/>
            <person name="Haas B."/>
            <person name="Hansen N.F."/>
            <person name="Hughes B."/>
            <person name="Huizar L."/>
            <person name="Hunter J.L."/>
            <person name="Jenkins J."/>
            <person name="Johnson-Hopson C."/>
            <person name="Khan S."/>
            <person name="Khaykin E."/>
            <person name="Kim C.J."/>
            <person name="Koo H.L."/>
            <person name="Kremenetskaia I."/>
            <person name="Kurtz D.B."/>
            <person name="Kwan A."/>
            <person name="Lam B."/>
            <person name="Langin-Hooper S."/>
            <person name="Lee A."/>
            <person name="Lee J.M."/>
            <person name="Lenz C.A."/>
            <person name="Li J.H."/>
            <person name="Li Y."/>
            <person name="Lin X."/>
            <person name="Liu S.X."/>
            <person name="Liu Z.A."/>
            <person name="Luros J.S."/>
            <person name="Maiti R."/>
            <person name="Marziali A."/>
            <person name="Militscher J."/>
            <person name="Miranda M."/>
            <person name="Nguyen M."/>
            <person name="Nierman W.C."/>
            <person name="Osborne B.I."/>
            <person name="Pai G."/>
            <person name="Peterson J."/>
            <person name="Pham P.K."/>
            <person name="Rizzo M."/>
            <person name="Rooney T."/>
            <person name="Rowley D."/>
            <person name="Sakano H."/>
            <person name="Salzberg S.L."/>
            <person name="Schwartz J.R."/>
            <person name="Shinn P."/>
            <person name="Southwick A.M."/>
            <person name="Sun H."/>
            <person name="Tallon L.J."/>
            <person name="Tambunga G."/>
            <person name="Toriumi M.J."/>
            <person name="Town C.D."/>
            <person name="Utterback T."/>
            <person name="Van Aken S."/>
            <person name="Vaysberg M."/>
            <person name="Vysotskaia V.S."/>
            <person name="Walker M."/>
            <person name="Wu D."/>
            <person name="Yu G."/>
            <person name="Fraser C.M."/>
            <person name="Venter J.C."/>
            <person name="Davis R.W."/>
        </authorList>
    </citation>
    <scope>NUCLEOTIDE SEQUENCE [LARGE SCALE GENOMIC DNA]</scope>
    <source>
        <strain>cv. Columbia</strain>
    </source>
</reference>
<dbReference type="EMBL" id="AC007887">
    <property type="protein sequence ID" value="AAF79366.1"/>
    <property type="molecule type" value="Genomic_DNA"/>
</dbReference>
<accession>Q9LQE1</accession>
<dbReference type="SUPFAM" id="SSF56322">
    <property type="entry name" value="ADC synthase"/>
    <property type="match status" value="1"/>
</dbReference>
<reference evidence="1" key="3">
    <citation type="submission" date="2000-06" db="EMBL/GenBank/DDBJ databases">
        <authorList>
            <person name="Cheuk R."/>
            <person name="Shinn P."/>
            <person name="Brooks S."/>
            <person name="Buehler E."/>
            <person name="Chao Q."/>
            <person name="Johnson-Hopson C."/>
            <person name="Khan S."/>
            <person name="Kim C."/>
            <person name="Altafi H."/>
            <person name="Bei B."/>
            <person name="Chin C."/>
            <person name="Chiou J."/>
            <person name="Choi E."/>
            <person name="Conn L."/>
            <person name="Conway A."/>
            <person name="Gonzalez A."/>
            <person name="Hansen N."/>
            <person name="Howing B."/>
            <person name="Koo T."/>
            <person name="Lam B."/>
            <person name="Lee J."/>
            <person name="Lenz C."/>
            <person name="Li J."/>
            <person name="Liu A."/>
            <person name="Liu J."/>
            <person name="Liu S."/>
            <person name="Mukharsky N."/>
            <person name="Nguyen M."/>
            <person name="Palm C."/>
            <person name="Pham P."/>
            <person name="Sakano H."/>
            <person name="Schwartz J."/>
            <person name="Southwick A."/>
            <person name="Thaveri A."/>
            <person name="Toriumi M."/>
            <person name="Vaysberg M."/>
            <person name="Yu G."/>
            <person name="Davis R."/>
            <person name="Federspiel N."/>
            <person name="Theologis A."/>
            <person name="Ecker J."/>
        </authorList>
    </citation>
    <scope>NUCLEOTIDE SEQUENCE</scope>
</reference>
<dbReference type="InterPro" id="IPR044250">
    <property type="entry name" value="MenF-like"/>
</dbReference>
<organism evidence="1">
    <name type="scientific">Arabidopsis thaliana</name>
    <name type="common">Mouse-ear cress</name>
    <dbReference type="NCBI Taxonomy" id="3702"/>
    <lineage>
        <taxon>Eukaryota</taxon>
        <taxon>Viridiplantae</taxon>
        <taxon>Streptophyta</taxon>
        <taxon>Embryophyta</taxon>
        <taxon>Tracheophyta</taxon>
        <taxon>Spermatophyta</taxon>
        <taxon>Magnoliopsida</taxon>
        <taxon>eudicotyledons</taxon>
        <taxon>Gunneridae</taxon>
        <taxon>Pentapetalae</taxon>
        <taxon>rosids</taxon>
        <taxon>malvids</taxon>
        <taxon>Brassicales</taxon>
        <taxon>Brassicaceae</taxon>
        <taxon>Camelineae</taxon>
        <taxon>Arabidopsis</taxon>
    </lineage>
</organism>
<reference evidence="1" key="1">
    <citation type="submission" date="1999-10" db="EMBL/GenBank/DDBJ databases">
        <authorList>
            <person name="Ecker J.R."/>
        </authorList>
    </citation>
    <scope>NUCLEOTIDE SEQUENCE</scope>
</reference>
<sequence length="105" mass="12080">MLIKICAPSFFVSNKYVCKQPERLFQRNRLGVCSEALAATRPRAASRGRDMEIERDLLTSQFSIVRENTREKLNVTPKTVRKLARVQHLYSQLAGKLTKEDDEVI</sequence>
<evidence type="ECO:0000313" key="1">
    <source>
        <dbReference type="EMBL" id="AAF79366.1"/>
    </source>
</evidence>
<dbReference type="PANTHER" id="PTHR47253:SF8">
    <property type="entry name" value="ISOCHORISMATE SYNTHASE 1, CHLOROPLASTIC"/>
    <property type="match status" value="1"/>
</dbReference>
<dbReference type="GO" id="GO:0008909">
    <property type="term" value="F:isochorismate synthase activity"/>
    <property type="evidence" value="ECO:0007669"/>
    <property type="project" value="InterPro"/>
</dbReference>